<dbReference type="GO" id="GO:0003883">
    <property type="term" value="F:CTP synthase activity"/>
    <property type="evidence" value="ECO:0007669"/>
    <property type="project" value="InterPro"/>
</dbReference>
<evidence type="ECO:0000259" key="2">
    <source>
        <dbReference type="Pfam" id="PF06418"/>
    </source>
</evidence>
<dbReference type="GO" id="GO:0006241">
    <property type="term" value="P:CTP biosynthetic process"/>
    <property type="evidence" value="ECO:0007669"/>
    <property type="project" value="TreeGrafter"/>
</dbReference>
<dbReference type="PANTHER" id="PTHR11550">
    <property type="entry name" value="CTP SYNTHASE"/>
    <property type="match status" value="1"/>
</dbReference>
<name>A0AAV6TM49_9ARAC</name>
<comment type="caution">
    <text evidence="3">The sequence shown here is derived from an EMBL/GenBank/DDBJ whole genome shotgun (WGS) entry which is preliminary data.</text>
</comment>
<dbReference type="GO" id="GO:0019856">
    <property type="term" value="P:pyrimidine nucleobase biosynthetic process"/>
    <property type="evidence" value="ECO:0007669"/>
    <property type="project" value="TreeGrafter"/>
</dbReference>
<dbReference type="InterPro" id="IPR004468">
    <property type="entry name" value="CTP_synthase"/>
</dbReference>
<sequence>LVPKPKATGEHKTKPTQASVRELRGLGLSPDLVVCRSEDPVDESVKQKISIFCHVAPEGVCINIKV</sequence>
<proteinExistence type="predicted"/>
<gene>
    <name evidence="3" type="ORF">JTE90_005492</name>
</gene>
<dbReference type="GO" id="GO:0005737">
    <property type="term" value="C:cytoplasm"/>
    <property type="evidence" value="ECO:0007669"/>
    <property type="project" value="TreeGrafter"/>
</dbReference>
<dbReference type="Pfam" id="PF06418">
    <property type="entry name" value="CTP_synth_N"/>
    <property type="match status" value="1"/>
</dbReference>
<organism evidence="3 4">
    <name type="scientific">Oedothorax gibbosus</name>
    <dbReference type="NCBI Taxonomy" id="931172"/>
    <lineage>
        <taxon>Eukaryota</taxon>
        <taxon>Metazoa</taxon>
        <taxon>Ecdysozoa</taxon>
        <taxon>Arthropoda</taxon>
        <taxon>Chelicerata</taxon>
        <taxon>Arachnida</taxon>
        <taxon>Araneae</taxon>
        <taxon>Araneomorphae</taxon>
        <taxon>Entelegynae</taxon>
        <taxon>Araneoidea</taxon>
        <taxon>Linyphiidae</taxon>
        <taxon>Erigoninae</taxon>
        <taxon>Oedothorax</taxon>
    </lineage>
</organism>
<dbReference type="Proteomes" id="UP000827092">
    <property type="component" value="Unassembled WGS sequence"/>
</dbReference>
<keyword evidence="4" id="KW-1185">Reference proteome</keyword>
<evidence type="ECO:0000313" key="4">
    <source>
        <dbReference type="Proteomes" id="UP000827092"/>
    </source>
</evidence>
<evidence type="ECO:0000313" key="3">
    <source>
        <dbReference type="EMBL" id="KAG8172870.1"/>
    </source>
</evidence>
<dbReference type="GO" id="GO:0097268">
    <property type="term" value="C:cytoophidium"/>
    <property type="evidence" value="ECO:0007669"/>
    <property type="project" value="TreeGrafter"/>
</dbReference>
<dbReference type="InterPro" id="IPR017456">
    <property type="entry name" value="CTP_synthase_N"/>
</dbReference>
<dbReference type="EMBL" id="JAFNEN010002291">
    <property type="protein sequence ID" value="KAG8172870.1"/>
    <property type="molecule type" value="Genomic_DNA"/>
</dbReference>
<accession>A0AAV6TM49</accession>
<reference evidence="3 4" key="1">
    <citation type="journal article" date="2022" name="Nat. Ecol. Evol.">
        <title>A masculinizing supergene underlies an exaggerated male reproductive morph in a spider.</title>
        <authorList>
            <person name="Hendrickx F."/>
            <person name="De Corte Z."/>
            <person name="Sonet G."/>
            <person name="Van Belleghem S.M."/>
            <person name="Kostlbacher S."/>
            <person name="Vangestel C."/>
        </authorList>
    </citation>
    <scope>NUCLEOTIDE SEQUENCE [LARGE SCALE GENOMIC DNA]</scope>
    <source>
        <strain evidence="3">W744_W776</strain>
    </source>
</reference>
<feature type="non-terminal residue" evidence="3">
    <location>
        <position position="1"/>
    </location>
</feature>
<feature type="domain" description="CTP synthase N-terminal" evidence="2">
    <location>
        <begin position="1"/>
        <end position="61"/>
    </location>
</feature>
<dbReference type="PANTHER" id="PTHR11550:SF0">
    <property type="entry name" value="CTP SYNTHASE-RELATED"/>
    <property type="match status" value="1"/>
</dbReference>
<dbReference type="InterPro" id="IPR027417">
    <property type="entry name" value="P-loop_NTPase"/>
</dbReference>
<dbReference type="Gene3D" id="3.40.50.300">
    <property type="entry name" value="P-loop containing nucleotide triphosphate hydrolases"/>
    <property type="match status" value="1"/>
</dbReference>
<dbReference type="SUPFAM" id="SSF52540">
    <property type="entry name" value="P-loop containing nucleoside triphosphate hydrolases"/>
    <property type="match status" value="1"/>
</dbReference>
<feature type="region of interest" description="Disordered" evidence="1">
    <location>
        <begin position="1"/>
        <end position="21"/>
    </location>
</feature>
<evidence type="ECO:0000256" key="1">
    <source>
        <dbReference type="SAM" id="MobiDB-lite"/>
    </source>
</evidence>
<dbReference type="AlphaFoldDB" id="A0AAV6TM49"/>
<dbReference type="GO" id="GO:0042802">
    <property type="term" value="F:identical protein binding"/>
    <property type="evidence" value="ECO:0007669"/>
    <property type="project" value="TreeGrafter"/>
</dbReference>
<protein>
    <recommendedName>
        <fullName evidence="2">CTP synthase N-terminal domain-containing protein</fullName>
    </recommendedName>
</protein>